<reference evidence="3 4" key="1">
    <citation type="submission" date="2022-01" db="EMBL/GenBank/DDBJ databases">
        <title>Alkalihalobacillus sp. EGI L200015, a novel bacterium isolated from a salt lake sediment.</title>
        <authorList>
            <person name="Gao L."/>
            <person name="Fang B.-Z."/>
            <person name="Li W.-J."/>
        </authorList>
    </citation>
    <scope>NUCLEOTIDE SEQUENCE [LARGE SCALE GENOMIC DNA]</scope>
    <source>
        <strain evidence="3 4">KCTC 12718</strain>
    </source>
</reference>
<accession>A0ABS9H1K5</accession>
<evidence type="ECO:0000313" key="3">
    <source>
        <dbReference type="EMBL" id="MCF6137705.1"/>
    </source>
</evidence>
<sequence>MDKTIMKRNNVKIKGKGEIPMIFAPGFGCDQNVWKYVTDSFLEDYQVILFDYVGLGESDVNAYDEERYSSLEGYAQDVLDVCEALDIKDAVFVGHSVGCTIGMLASLKKPETFSNLIMIGPSPCYLNVPPNYFGGFEKEELLGLIDLMEKNYIGWANVFASTVMGNAERPELANELEDRFCSTDPVIALQFAKTAFFADNREDLPNVSIPSLILQCSEDVIAPENVGKYLHQHLPLSTYRQMNATGHCPHMSFPEETTELIREYLQERIDKPRHLKTGNAT</sequence>
<dbReference type="RefSeq" id="WP_236333510.1">
    <property type="nucleotide sequence ID" value="NZ_JAKIJS010000001.1"/>
</dbReference>
<keyword evidence="4" id="KW-1185">Reference proteome</keyword>
<dbReference type="InterPro" id="IPR000073">
    <property type="entry name" value="AB_hydrolase_1"/>
</dbReference>
<dbReference type="Pfam" id="PF00561">
    <property type="entry name" value="Abhydrolase_1"/>
    <property type="match status" value="1"/>
</dbReference>
<feature type="domain" description="AB hydrolase-1" evidence="2">
    <location>
        <begin position="20"/>
        <end position="252"/>
    </location>
</feature>
<dbReference type="GO" id="GO:0016787">
    <property type="term" value="F:hydrolase activity"/>
    <property type="evidence" value="ECO:0007669"/>
    <property type="project" value="UniProtKB-KW"/>
</dbReference>
<dbReference type="PRINTS" id="PR00111">
    <property type="entry name" value="ABHYDROLASE"/>
</dbReference>
<evidence type="ECO:0000259" key="2">
    <source>
        <dbReference type="Pfam" id="PF00561"/>
    </source>
</evidence>
<dbReference type="SUPFAM" id="SSF53474">
    <property type="entry name" value="alpha/beta-Hydrolases"/>
    <property type="match status" value="1"/>
</dbReference>
<organism evidence="3 4">
    <name type="scientific">Pseudalkalibacillus berkeleyi</name>
    <dbReference type="NCBI Taxonomy" id="1069813"/>
    <lineage>
        <taxon>Bacteria</taxon>
        <taxon>Bacillati</taxon>
        <taxon>Bacillota</taxon>
        <taxon>Bacilli</taxon>
        <taxon>Bacillales</taxon>
        <taxon>Fictibacillaceae</taxon>
        <taxon>Pseudalkalibacillus</taxon>
    </lineage>
</organism>
<name>A0ABS9H1K5_9BACL</name>
<keyword evidence="3" id="KW-0378">Hydrolase</keyword>
<dbReference type="Gene3D" id="3.40.50.1820">
    <property type="entry name" value="alpha/beta hydrolase"/>
    <property type="match status" value="1"/>
</dbReference>
<evidence type="ECO:0000313" key="4">
    <source>
        <dbReference type="Proteomes" id="UP001649381"/>
    </source>
</evidence>
<proteinExistence type="inferred from homology"/>
<protein>
    <submittedName>
        <fullName evidence="3">Alpha/beta hydrolase</fullName>
    </submittedName>
</protein>
<comment type="caution">
    <text evidence="3">The sequence shown here is derived from an EMBL/GenBank/DDBJ whole genome shotgun (WGS) entry which is preliminary data.</text>
</comment>
<dbReference type="Proteomes" id="UP001649381">
    <property type="component" value="Unassembled WGS sequence"/>
</dbReference>
<dbReference type="EMBL" id="JAKIJS010000001">
    <property type="protein sequence ID" value="MCF6137705.1"/>
    <property type="molecule type" value="Genomic_DNA"/>
</dbReference>
<dbReference type="PANTHER" id="PTHR43039">
    <property type="entry name" value="ESTERASE-RELATED"/>
    <property type="match status" value="1"/>
</dbReference>
<comment type="similarity">
    <text evidence="1">Belongs to the AB hydrolase superfamily.</text>
</comment>
<dbReference type="InterPro" id="IPR029058">
    <property type="entry name" value="AB_hydrolase_fold"/>
</dbReference>
<evidence type="ECO:0000256" key="1">
    <source>
        <dbReference type="ARBA" id="ARBA00008645"/>
    </source>
</evidence>
<gene>
    <name evidence="3" type="ORF">L2716_08180</name>
</gene>